<dbReference type="SUPFAM" id="SSF52540">
    <property type="entry name" value="P-loop containing nucleoside triphosphate hydrolases"/>
    <property type="match status" value="1"/>
</dbReference>
<evidence type="ECO:0000313" key="11">
    <source>
        <dbReference type="EMBL" id="RLG70305.1"/>
    </source>
</evidence>
<dbReference type="Gene3D" id="2.40.50.140">
    <property type="entry name" value="Nucleic acid-binding proteins"/>
    <property type="match status" value="1"/>
</dbReference>
<evidence type="ECO:0000256" key="9">
    <source>
        <dbReference type="RuleBase" id="RU004070"/>
    </source>
</evidence>
<dbReference type="InterPro" id="IPR001208">
    <property type="entry name" value="MCM_dom"/>
</dbReference>
<keyword evidence="6" id="KW-0347">Helicase</keyword>
<feature type="domain" description="MCM C-terminal AAA(+) ATPase" evidence="10">
    <location>
        <begin position="281"/>
        <end position="487"/>
    </location>
</feature>
<dbReference type="SUPFAM" id="SSF50249">
    <property type="entry name" value="Nucleic acid-binding proteins"/>
    <property type="match status" value="1"/>
</dbReference>
<evidence type="ECO:0000259" key="10">
    <source>
        <dbReference type="PROSITE" id="PS50051"/>
    </source>
</evidence>
<keyword evidence="3" id="KW-0235">DNA replication</keyword>
<dbReference type="Proteomes" id="UP000277633">
    <property type="component" value="Unassembled WGS sequence"/>
</dbReference>
<evidence type="ECO:0000256" key="1">
    <source>
        <dbReference type="ARBA" id="ARBA00008010"/>
    </source>
</evidence>
<dbReference type="GO" id="GO:0003697">
    <property type="term" value="F:single-stranded DNA binding"/>
    <property type="evidence" value="ECO:0007669"/>
    <property type="project" value="TreeGrafter"/>
</dbReference>
<dbReference type="PANTHER" id="PTHR11630:SF66">
    <property type="entry name" value="DNA REPLICATION LICENSING FACTOR MCM4"/>
    <property type="match status" value="1"/>
</dbReference>
<dbReference type="EC" id="3.6.4.12" evidence="2"/>
<dbReference type="InterPro" id="IPR027925">
    <property type="entry name" value="MCM_N"/>
</dbReference>
<dbReference type="Pfam" id="PF14551">
    <property type="entry name" value="MCM_N"/>
    <property type="match status" value="1"/>
</dbReference>
<keyword evidence="5" id="KW-0378">Hydrolase</keyword>
<dbReference type="InterPro" id="IPR008047">
    <property type="entry name" value="MCM_4"/>
</dbReference>
<evidence type="ECO:0000256" key="3">
    <source>
        <dbReference type="ARBA" id="ARBA00022705"/>
    </source>
</evidence>
<evidence type="ECO:0000256" key="5">
    <source>
        <dbReference type="ARBA" id="ARBA00022801"/>
    </source>
</evidence>
<dbReference type="PRINTS" id="PR01660">
    <property type="entry name" value="MCMPROTEIN4"/>
</dbReference>
<comment type="caution">
    <text evidence="11">The sequence shown here is derived from an EMBL/GenBank/DDBJ whole genome shotgun (WGS) entry which is preliminary data.</text>
</comment>
<dbReference type="EMBL" id="QMWO01000010">
    <property type="protein sequence ID" value="RLG70305.1"/>
    <property type="molecule type" value="Genomic_DNA"/>
</dbReference>
<dbReference type="AlphaFoldDB" id="A0A497JIC9"/>
<evidence type="ECO:0000256" key="8">
    <source>
        <dbReference type="ARBA" id="ARBA00023125"/>
    </source>
</evidence>
<dbReference type="Pfam" id="PF17207">
    <property type="entry name" value="MCM_OB"/>
    <property type="match status" value="1"/>
</dbReference>
<dbReference type="PRINTS" id="PR01657">
    <property type="entry name" value="MCMFAMILY"/>
</dbReference>
<dbReference type="GO" id="GO:0016787">
    <property type="term" value="F:hydrolase activity"/>
    <property type="evidence" value="ECO:0007669"/>
    <property type="project" value="UniProtKB-KW"/>
</dbReference>
<evidence type="ECO:0000256" key="7">
    <source>
        <dbReference type="ARBA" id="ARBA00022840"/>
    </source>
</evidence>
<dbReference type="GO" id="GO:0005524">
    <property type="term" value="F:ATP binding"/>
    <property type="evidence" value="ECO:0007669"/>
    <property type="project" value="UniProtKB-KW"/>
</dbReference>
<dbReference type="Pfam" id="PF17855">
    <property type="entry name" value="MCM_lid"/>
    <property type="match status" value="1"/>
</dbReference>
<dbReference type="InterPro" id="IPR027417">
    <property type="entry name" value="P-loop_NTPase"/>
</dbReference>
<sequence>MPLKLSSTEEVLSEESPLVEKFQNFFETRYRKEIERLAETYPEKRSLFIDFAELEKFDYSLADELLEKPDTLLEAARLALKRIELPTLDVKDFSVHIRVFNLPEDRKILLRNLSANHINRLICVEGVIKQITDVLPKLKLAVWRCNRCGNVYRVPQSGQTIIQPAMCECRHKDFSLVEEQSKFVDYQKIQIQEPLEVLKGSEQPTTLDIYVSDDLVNKVLPGEKVVLVGVLRLAPAKAAKPVFGRYLECIYLEQTQQEFEEIDITPEEEEKIRELAKDPEIYEKLINSIAPSIYGHEDVKEAIVLQLFGGVKKVLPTQAIRGNIHILLVGDPGTAKSQILMSANAIAPKSIYVGGKTTSGVGLTASAVKDEFGEGSWTLKAGALVLASGGVAMVDELDKMPADERSALHEAMEQGTVSVAKAGIIARFKTDTSILAAANPKFSRFEQYEPLIEQIDLPPTLISRFDLFFMIKDVLDRTRDTEIANFILKTHQAGEKLLQSQLTGKKLKKKEEEQIKAFTQPVIEPDLLRKYISYARQKVFPTLSKEAIETLAEFYVGLRERGKQEGSYAATHRQLEGLIRLSEASARVRLSNVVEKQDAERAIRLLKRSLKDVVTDPETGKIDIDLIISGQTHTQLENMRKLLAIIKEKAKQQDNVAVDDVIAEASQFGLDREKVEDLLNKLERKGEIYRPRYGFVKPTQRD</sequence>
<dbReference type="PANTHER" id="PTHR11630">
    <property type="entry name" value="DNA REPLICATION LICENSING FACTOR MCM FAMILY MEMBER"/>
    <property type="match status" value="1"/>
</dbReference>
<dbReference type="Gene3D" id="3.30.1640.10">
    <property type="entry name" value="mini-chromosome maintenance (MCM) complex, chain A, domain 1"/>
    <property type="match status" value="1"/>
</dbReference>
<dbReference type="Gene3D" id="2.20.28.10">
    <property type="match status" value="1"/>
</dbReference>
<accession>A0A497JIC9</accession>
<keyword evidence="7 9" id="KW-0067">ATP-binding</keyword>
<dbReference type="Gene3D" id="1.10.10.10">
    <property type="entry name" value="Winged helix-like DNA-binding domain superfamily/Winged helix DNA-binding domain"/>
    <property type="match status" value="1"/>
</dbReference>
<dbReference type="Pfam" id="PF00493">
    <property type="entry name" value="MCM"/>
    <property type="match status" value="1"/>
</dbReference>
<dbReference type="PROSITE" id="PS50051">
    <property type="entry name" value="MCM_2"/>
    <property type="match status" value="1"/>
</dbReference>
<evidence type="ECO:0000256" key="6">
    <source>
        <dbReference type="ARBA" id="ARBA00022806"/>
    </source>
</evidence>
<organism evidence="11 12">
    <name type="scientific">Candidatus Iainarchaeum sp</name>
    <dbReference type="NCBI Taxonomy" id="3101447"/>
    <lineage>
        <taxon>Archaea</taxon>
        <taxon>Candidatus Iainarchaeota</taxon>
        <taxon>Candidatus Iainarchaeia</taxon>
        <taxon>Candidatus Iainarchaeales</taxon>
        <taxon>Candidatus Iainarchaeaceae</taxon>
        <taxon>Candidatus Iainarchaeum</taxon>
    </lineage>
</organism>
<dbReference type="InterPro" id="IPR033762">
    <property type="entry name" value="MCM_OB"/>
</dbReference>
<dbReference type="SMART" id="SM00350">
    <property type="entry name" value="MCM"/>
    <property type="match status" value="1"/>
</dbReference>
<evidence type="ECO:0000313" key="12">
    <source>
        <dbReference type="Proteomes" id="UP000277633"/>
    </source>
</evidence>
<dbReference type="InterPro" id="IPR041562">
    <property type="entry name" value="MCM_lid"/>
</dbReference>
<dbReference type="GO" id="GO:0042555">
    <property type="term" value="C:MCM complex"/>
    <property type="evidence" value="ECO:0007669"/>
    <property type="project" value="InterPro"/>
</dbReference>
<protein>
    <recommendedName>
        <fullName evidence="2">DNA helicase</fullName>
        <ecNumber evidence="2">3.6.4.12</ecNumber>
    </recommendedName>
</protein>
<gene>
    <name evidence="11" type="ORF">DRO07_00520</name>
</gene>
<dbReference type="InterPro" id="IPR031327">
    <property type="entry name" value="MCM"/>
</dbReference>
<dbReference type="InterPro" id="IPR036388">
    <property type="entry name" value="WH-like_DNA-bd_sf"/>
</dbReference>
<dbReference type="FunFam" id="3.40.50.300:FF:000826">
    <property type="entry name" value="Replicative DNA helicase Mcm"/>
    <property type="match status" value="1"/>
</dbReference>
<comment type="similarity">
    <text evidence="1 9">Belongs to the MCM family.</text>
</comment>
<dbReference type="Gene3D" id="3.40.50.300">
    <property type="entry name" value="P-loop containing nucleotide triphosphate hydrolases"/>
    <property type="match status" value="1"/>
</dbReference>
<evidence type="ECO:0000256" key="4">
    <source>
        <dbReference type="ARBA" id="ARBA00022741"/>
    </source>
</evidence>
<name>A0A497JIC9_9ARCH</name>
<proteinExistence type="inferred from homology"/>
<dbReference type="GO" id="GO:0006270">
    <property type="term" value="P:DNA replication initiation"/>
    <property type="evidence" value="ECO:0007669"/>
    <property type="project" value="InterPro"/>
</dbReference>
<dbReference type="FunFam" id="2.20.28.10:FF:000003">
    <property type="entry name" value="DNA helicase"/>
    <property type="match status" value="1"/>
</dbReference>
<keyword evidence="4 9" id="KW-0547">Nucleotide-binding</keyword>
<evidence type="ECO:0000256" key="2">
    <source>
        <dbReference type="ARBA" id="ARBA00012551"/>
    </source>
</evidence>
<reference evidence="11 12" key="1">
    <citation type="submission" date="2018-06" db="EMBL/GenBank/DDBJ databases">
        <title>Extensive metabolic versatility and redundancy in microbially diverse, dynamic hydrothermal sediments.</title>
        <authorList>
            <person name="Dombrowski N."/>
            <person name="Teske A."/>
            <person name="Baker B.J."/>
        </authorList>
    </citation>
    <scope>NUCLEOTIDE SEQUENCE [LARGE SCALE GENOMIC DNA]</scope>
    <source>
        <strain evidence="11">B9_G13</strain>
    </source>
</reference>
<dbReference type="InterPro" id="IPR012340">
    <property type="entry name" value="NA-bd_OB-fold"/>
</dbReference>
<keyword evidence="8 9" id="KW-0238">DNA-binding</keyword>
<dbReference type="GO" id="GO:0017116">
    <property type="term" value="F:single-stranded DNA helicase activity"/>
    <property type="evidence" value="ECO:0007669"/>
    <property type="project" value="TreeGrafter"/>
</dbReference>